<proteinExistence type="predicted"/>
<evidence type="ECO:0000313" key="1">
    <source>
        <dbReference type="EMBL" id="RDB27470.1"/>
    </source>
</evidence>
<gene>
    <name evidence="1" type="ORF">Hypma_004091</name>
</gene>
<accession>A0A369K1T0</accession>
<dbReference type="InParanoid" id="A0A369K1T0"/>
<comment type="caution">
    <text evidence="1">The sequence shown here is derived from an EMBL/GenBank/DDBJ whole genome shotgun (WGS) entry which is preliminary data.</text>
</comment>
<evidence type="ECO:0000313" key="2">
    <source>
        <dbReference type="Proteomes" id="UP000076154"/>
    </source>
</evidence>
<sequence>MHASEWSSKRNGASPMPLDHVLLKADHISSSTSCQIATRDTMLLEINGPVATSQAGECWFRMKKCLHGMLSEHANIDQIFPLNSPFPLISRHHKMPESCVRHRVVVNFQIRSPKTELEYTTKYIGKWSVYAPNQLVPRDMKKYLSHLLTRCSTPVEDIGVLVSVDDYYSGLTAALPPHSIIAHPNLSPQNQNRP</sequence>
<name>A0A369K1T0_HYPMA</name>
<dbReference type="AlphaFoldDB" id="A0A369K1T0"/>
<protein>
    <submittedName>
        <fullName evidence="1">Uncharacterized protein</fullName>
    </submittedName>
</protein>
<organism evidence="1 2">
    <name type="scientific">Hypsizygus marmoreus</name>
    <name type="common">White beech mushroom</name>
    <name type="synonym">Agaricus marmoreus</name>
    <dbReference type="NCBI Taxonomy" id="39966"/>
    <lineage>
        <taxon>Eukaryota</taxon>
        <taxon>Fungi</taxon>
        <taxon>Dikarya</taxon>
        <taxon>Basidiomycota</taxon>
        <taxon>Agaricomycotina</taxon>
        <taxon>Agaricomycetes</taxon>
        <taxon>Agaricomycetidae</taxon>
        <taxon>Agaricales</taxon>
        <taxon>Tricholomatineae</taxon>
        <taxon>Lyophyllaceae</taxon>
        <taxon>Hypsizygus</taxon>
    </lineage>
</organism>
<dbReference type="EMBL" id="LUEZ02000016">
    <property type="protein sequence ID" value="RDB27470.1"/>
    <property type="molecule type" value="Genomic_DNA"/>
</dbReference>
<keyword evidence="2" id="KW-1185">Reference proteome</keyword>
<dbReference type="Proteomes" id="UP000076154">
    <property type="component" value="Unassembled WGS sequence"/>
</dbReference>
<reference evidence="1" key="1">
    <citation type="submission" date="2018-04" db="EMBL/GenBank/DDBJ databases">
        <title>Whole genome sequencing of Hypsizygus marmoreus.</title>
        <authorList>
            <person name="Choi I.-G."/>
            <person name="Min B."/>
            <person name="Kim J.-G."/>
            <person name="Kim S."/>
            <person name="Oh Y.-L."/>
            <person name="Kong W.-S."/>
            <person name="Park H."/>
            <person name="Jeong J."/>
            <person name="Song E.-S."/>
        </authorList>
    </citation>
    <scope>NUCLEOTIDE SEQUENCE [LARGE SCALE GENOMIC DNA]</scope>
    <source>
        <strain evidence="1">51987-8</strain>
    </source>
</reference>